<feature type="transmembrane region" description="Helical" evidence="5">
    <location>
        <begin position="120"/>
        <end position="141"/>
    </location>
</feature>
<comment type="similarity">
    <text evidence="5 6">Belongs to the complex I subunit 1 family.</text>
</comment>
<keyword evidence="5" id="KW-1278">Translocase</keyword>
<dbReference type="GO" id="GO:0009060">
    <property type="term" value="P:aerobic respiration"/>
    <property type="evidence" value="ECO:0007669"/>
    <property type="project" value="TreeGrafter"/>
</dbReference>
<sequence length="330" mass="36963">MFSWQTQPLTWLHFLGMVIGAVLILLLVLVIVMYTIYFERKVIGWMQNRIGPNRVGPLGLLQSAADVFKLLLKEDIVPAHADRPMFLIAPIIAFVPSFMVLAVIPYTATHVFTAGLNVGVLYYIALSSISIVGIVLGGWASNNKYSLVGGLRSAAQMISYEIPLGLSILGVIMLSGSLNLNTIVMHQATDRFGWYIIPQIIGFFVFVIAAIAELNRTPFDLPEAESELVAGYFTEYTGFRFAFYMLSEYVYVFAISALGTTLFLGGWEGPFLPSWLWFALKTSLFIFFLFWVRATMPRIRIDQLMSFAWKVLIPVALFNILLTGALSLIW</sequence>
<accession>A0A9X1V868</accession>
<keyword evidence="7" id="KW-0560">Oxidoreductase</keyword>
<keyword evidence="2 5" id="KW-0812">Transmembrane</keyword>
<keyword evidence="3 5" id="KW-1133">Transmembrane helix</keyword>
<comment type="function">
    <text evidence="5">NDH-1 shuttles electrons from NADH, via FMN and iron-sulfur (Fe-S) centers, to quinones in the respiratory chain. The immediate electron acceptor for the enzyme in this species is believed to be ubiquinone. Couples the redox reaction to proton translocation (for every two electrons transferred, four hydrogen ions are translocated across the cytoplasmic membrane), and thus conserves the redox energy in a proton gradient. This subunit may bind ubiquinone.</text>
</comment>
<evidence type="ECO:0000256" key="6">
    <source>
        <dbReference type="RuleBase" id="RU000471"/>
    </source>
</evidence>
<feature type="transmembrane region" description="Helical" evidence="5">
    <location>
        <begin position="307"/>
        <end position="329"/>
    </location>
</feature>
<comment type="catalytic activity">
    <reaction evidence="5">
        <text>a quinone + NADH + 5 H(+)(in) = a quinol + NAD(+) + 4 H(+)(out)</text>
        <dbReference type="Rhea" id="RHEA:57888"/>
        <dbReference type="ChEBI" id="CHEBI:15378"/>
        <dbReference type="ChEBI" id="CHEBI:24646"/>
        <dbReference type="ChEBI" id="CHEBI:57540"/>
        <dbReference type="ChEBI" id="CHEBI:57945"/>
        <dbReference type="ChEBI" id="CHEBI:132124"/>
    </reaction>
</comment>
<dbReference type="EMBL" id="JALBUF010000004">
    <property type="protein sequence ID" value="MCI0183381.1"/>
    <property type="molecule type" value="Genomic_DNA"/>
</dbReference>
<dbReference type="InterPro" id="IPR018086">
    <property type="entry name" value="NADH_UbQ_OxRdtase_su1_CS"/>
</dbReference>
<dbReference type="HAMAP" id="MF_01350">
    <property type="entry name" value="NDH1_NuoH"/>
    <property type="match status" value="1"/>
</dbReference>
<dbReference type="PROSITE" id="PS00668">
    <property type="entry name" value="COMPLEX1_ND1_2"/>
    <property type="match status" value="1"/>
</dbReference>
<proteinExistence type="inferred from homology"/>
<reference evidence="7" key="1">
    <citation type="submission" date="2022-03" db="EMBL/GenBank/DDBJ databases">
        <title>Draft Genome Sequence of Firmicute Strain S0AB, a Heterotrophic Iron/Sulfur-Oxidizing Extreme Acidophile.</title>
        <authorList>
            <person name="Vergara E."/>
            <person name="Pakostova E."/>
            <person name="Johnson D.B."/>
            <person name="Holmes D.S."/>
        </authorList>
    </citation>
    <scope>NUCLEOTIDE SEQUENCE</scope>
    <source>
        <strain evidence="7">S0AB</strain>
    </source>
</reference>
<evidence type="ECO:0000313" key="8">
    <source>
        <dbReference type="Proteomes" id="UP001139263"/>
    </source>
</evidence>
<dbReference type="Proteomes" id="UP001139263">
    <property type="component" value="Unassembled WGS sequence"/>
</dbReference>
<feature type="transmembrane region" description="Helical" evidence="5">
    <location>
        <begin position="249"/>
        <end position="269"/>
    </location>
</feature>
<keyword evidence="5" id="KW-0874">Quinone</keyword>
<gene>
    <name evidence="5 7" type="primary">nuoH</name>
    <name evidence="7" type="ORF">MM817_01658</name>
</gene>
<dbReference type="GO" id="GO:0048038">
    <property type="term" value="F:quinone binding"/>
    <property type="evidence" value="ECO:0007669"/>
    <property type="project" value="UniProtKB-KW"/>
</dbReference>
<comment type="subunit">
    <text evidence="5">NDH-1 is composed of 14 different subunits. Subunits NuoA, H, J, K, L, M, N constitute the membrane sector of the complex.</text>
</comment>
<dbReference type="EC" id="7.1.1.-" evidence="5"/>
<organism evidence="7 8">
    <name type="scientific">Sulfoacidibacillus ferrooxidans</name>
    <dbReference type="NCBI Taxonomy" id="2005001"/>
    <lineage>
        <taxon>Bacteria</taxon>
        <taxon>Bacillati</taxon>
        <taxon>Bacillota</taxon>
        <taxon>Bacilli</taxon>
        <taxon>Bacillales</taxon>
        <taxon>Alicyclobacillaceae</taxon>
        <taxon>Sulfoacidibacillus</taxon>
    </lineage>
</organism>
<keyword evidence="5" id="KW-1003">Cell membrane</keyword>
<evidence type="ECO:0000313" key="7">
    <source>
        <dbReference type="EMBL" id="MCI0183381.1"/>
    </source>
</evidence>
<feature type="transmembrane region" description="Helical" evidence="5">
    <location>
        <begin position="12"/>
        <end position="37"/>
    </location>
</feature>
<dbReference type="PANTHER" id="PTHR11432:SF3">
    <property type="entry name" value="NADH-UBIQUINONE OXIDOREDUCTASE CHAIN 1"/>
    <property type="match status" value="1"/>
</dbReference>
<name>A0A9X1V868_9BACL</name>
<dbReference type="Pfam" id="PF00146">
    <property type="entry name" value="NADHdh"/>
    <property type="match status" value="1"/>
</dbReference>
<protein>
    <recommendedName>
        <fullName evidence="5">NADH-quinone oxidoreductase subunit H</fullName>
        <ecNumber evidence="5">7.1.1.-</ecNumber>
    </recommendedName>
    <alternativeName>
        <fullName evidence="5">NADH dehydrogenase I subunit H</fullName>
    </alternativeName>
    <alternativeName>
        <fullName evidence="5">NDH-1 subunit H</fullName>
    </alternativeName>
</protein>
<comment type="caution">
    <text evidence="7">The sequence shown here is derived from an EMBL/GenBank/DDBJ whole genome shotgun (WGS) entry which is preliminary data.</text>
</comment>
<feature type="transmembrane region" description="Helical" evidence="5">
    <location>
        <begin position="86"/>
        <end position="108"/>
    </location>
</feature>
<feature type="transmembrane region" description="Helical" evidence="5">
    <location>
        <begin position="275"/>
        <end position="295"/>
    </location>
</feature>
<dbReference type="GO" id="GO:0005886">
    <property type="term" value="C:plasma membrane"/>
    <property type="evidence" value="ECO:0007669"/>
    <property type="project" value="UniProtKB-SubCell"/>
</dbReference>
<dbReference type="InterPro" id="IPR001694">
    <property type="entry name" value="NADH_UbQ_OxRdtase_su1/FPO"/>
</dbReference>
<dbReference type="RefSeq" id="WP_241713621.1">
    <property type="nucleotide sequence ID" value="NZ_JALBUF010000004.1"/>
</dbReference>
<dbReference type="GO" id="GO:0003954">
    <property type="term" value="F:NADH dehydrogenase activity"/>
    <property type="evidence" value="ECO:0007669"/>
    <property type="project" value="TreeGrafter"/>
</dbReference>
<keyword evidence="4 5" id="KW-0472">Membrane</keyword>
<evidence type="ECO:0000256" key="4">
    <source>
        <dbReference type="ARBA" id="ARBA00023136"/>
    </source>
</evidence>
<dbReference type="GO" id="GO:0016655">
    <property type="term" value="F:oxidoreductase activity, acting on NAD(P)H, quinone or similar compound as acceptor"/>
    <property type="evidence" value="ECO:0007669"/>
    <property type="project" value="UniProtKB-UniRule"/>
</dbReference>
<evidence type="ECO:0000256" key="3">
    <source>
        <dbReference type="ARBA" id="ARBA00022989"/>
    </source>
</evidence>
<keyword evidence="8" id="KW-1185">Reference proteome</keyword>
<dbReference type="PANTHER" id="PTHR11432">
    <property type="entry name" value="NADH DEHYDROGENASE SUBUNIT 1"/>
    <property type="match status" value="1"/>
</dbReference>
<evidence type="ECO:0000256" key="1">
    <source>
        <dbReference type="ARBA" id="ARBA00004141"/>
    </source>
</evidence>
<keyword evidence="5" id="KW-0830">Ubiquinone</keyword>
<dbReference type="NCBIfam" id="NF004741">
    <property type="entry name" value="PRK06076.1-2"/>
    <property type="match status" value="1"/>
</dbReference>
<evidence type="ECO:0000256" key="5">
    <source>
        <dbReference type="HAMAP-Rule" id="MF_01350"/>
    </source>
</evidence>
<dbReference type="AlphaFoldDB" id="A0A9X1V868"/>
<feature type="transmembrane region" description="Helical" evidence="5">
    <location>
        <begin position="192"/>
        <end position="212"/>
    </location>
</feature>
<evidence type="ECO:0000256" key="2">
    <source>
        <dbReference type="ARBA" id="ARBA00022692"/>
    </source>
</evidence>
<comment type="subcellular location">
    <subcellularLocation>
        <location evidence="5 6">Cell membrane</location>
        <topology evidence="5 6">Multi-pass membrane protein</topology>
    </subcellularLocation>
    <subcellularLocation>
        <location evidence="1">Membrane</location>
        <topology evidence="1">Multi-pass membrane protein</topology>
    </subcellularLocation>
</comment>
<feature type="transmembrane region" description="Helical" evidence="5">
    <location>
        <begin position="162"/>
        <end position="180"/>
    </location>
</feature>
<keyword evidence="5 6" id="KW-0520">NAD</keyword>